<dbReference type="PANTHER" id="PTHR32089:SF112">
    <property type="entry name" value="LYSOZYME-LIKE PROTEIN-RELATED"/>
    <property type="match status" value="1"/>
</dbReference>
<keyword evidence="3" id="KW-0472">Membrane</keyword>
<dbReference type="EMBL" id="CP157484">
    <property type="protein sequence ID" value="XBO36838.1"/>
    <property type="molecule type" value="Genomic_DNA"/>
</dbReference>
<dbReference type="AlphaFoldDB" id="A0AAU7J8Z3"/>
<dbReference type="PROSITE" id="PS50111">
    <property type="entry name" value="CHEMOTAXIS_TRANSDUC_2"/>
    <property type="match status" value="1"/>
</dbReference>
<proteinExistence type="predicted"/>
<accession>A0AAU7J8Z3</accession>
<dbReference type="PANTHER" id="PTHR32089">
    <property type="entry name" value="METHYL-ACCEPTING CHEMOTAXIS PROTEIN MCPB"/>
    <property type="match status" value="1"/>
</dbReference>
<sequence length="624" mass="66282">MRPGSIWLSSVGLAAVICVCVGAHVYEYAALARKDAEVYATNIATVTAAGIEQIFANVDSNIQVTRNIFTEIKDINAFEYKVSRYVHPDQHTLQIAILDRSGYLIYSSRPVQGQFDLSDRAYFQFHANVADDRLYVNSPVPSKREVWNGQWFIPVSRRITNPDGTFGGVVVATLDPYSFSRVFDDIDIGHDGALTMLSEYGAVVSRRGLTKDTIGKSMAGSQLLTLARRNAKGLLDGVDEIDGVPRLMAYRALGTSGLMVAVGLSHDRAFGAADRQLSFGVALALLSSALVLGLGGAVARSRKKLFSNQRLLEIAAASNHAKDAELTALQAQETRLRRELEIATGLDAFEEHVRSSTCEITSSIERLGSASALLSARAADTRRHAAEVLGVSGRALQRTEQVVEMASELVTLSERISDSAAASSALAERSVDSARETDMAVKDLDAAASEIDFVASFISGVARQTNLLALNATIEAARAGERGRGFAVVAGEVKALAEQTSQAAQKIAVQTQAIKHAGGRTSAVVRAVVQSIHDVAGISRTVALATQEQASYSAEIERSIAKVQDENEKLAGAAESLNGATGEAEAVVAAVVDVAGSLRGHADLLRSRSETVSGALMRAPAAAR</sequence>
<dbReference type="RefSeq" id="WP_406853654.1">
    <property type="nucleotide sequence ID" value="NZ_CP157484.1"/>
</dbReference>
<evidence type="ECO:0000256" key="3">
    <source>
        <dbReference type="SAM" id="Phobius"/>
    </source>
</evidence>
<feature type="domain" description="Methyl-accepting transducer" evidence="4">
    <location>
        <begin position="356"/>
        <end position="585"/>
    </location>
</feature>
<evidence type="ECO:0000256" key="2">
    <source>
        <dbReference type="PROSITE-ProRule" id="PRU00284"/>
    </source>
</evidence>
<dbReference type="Pfam" id="PF00015">
    <property type="entry name" value="MCPsignal"/>
    <property type="match status" value="1"/>
</dbReference>
<feature type="transmembrane region" description="Helical" evidence="3">
    <location>
        <begin position="277"/>
        <end position="299"/>
    </location>
</feature>
<keyword evidence="1 2" id="KW-0807">Transducer</keyword>
<keyword evidence="3" id="KW-0812">Transmembrane</keyword>
<dbReference type="SMART" id="SM00283">
    <property type="entry name" value="MA"/>
    <property type="match status" value="1"/>
</dbReference>
<dbReference type="Gene3D" id="1.10.287.950">
    <property type="entry name" value="Methyl-accepting chemotaxis protein"/>
    <property type="match status" value="1"/>
</dbReference>
<dbReference type="Gene3D" id="3.30.450.20">
    <property type="entry name" value="PAS domain"/>
    <property type="match status" value="2"/>
</dbReference>
<dbReference type="SUPFAM" id="SSF58104">
    <property type="entry name" value="Methyl-accepting chemotaxis protein (MCP) signaling domain"/>
    <property type="match status" value="1"/>
</dbReference>
<evidence type="ECO:0000313" key="5">
    <source>
        <dbReference type="EMBL" id="XBO36838.1"/>
    </source>
</evidence>
<keyword evidence="3" id="KW-1133">Transmembrane helix</keyword>
<name>A0AAU7J8Z3_9HYPH</name>
<dbReference type="GO" id="GO:0016020">
    <property type="term" value="C:membrane"/>
    <property type="evidence" value="ECO:0007669"/>
    <property type="project" value="InterPro"/>
</dbReference>
<dbReference type="InterPro" id="IPR004089">
    <property type="entry name" value="MCPsignal_dom"/>
</dbReference>
<dbReference type="GO" id="GO:0007165">
    <property type="term" value="P:signal transduction"/>
    <property type="evidence" value="ECO:0007669"/>
    <property type="project" value="UniProtKB-KW"/>
</dbReference>
<evidence type="ECO:0000256" key="1">
    <source>
        <dbReference type="ARBA" id="ARBA00023224"/>
    </source>
</evidence>
<protein>
    <submittedName>
        <fullName evidence="5">Methyl-accepting chemotaxis protein</fullName>
    </submittedName>
</protein>
<dbReference type="InterPro" id="IPR054327">
    <property type="entry name" value="His-kinase-like_sensor"/>
</dbReference>
<organism evidence="5">
    <name type="scientific">Alsobacter sp. KACC 23698</name>
    <dbReference type="NCBI Taxonomy" id="3149229"/>
    <lineage>
        <taxon>Bacteria</taxon>
        <taxon>Pseudomonadati</taxon>
        <taxon>Pseudomonadota</taxon>
        <taxon>Alphaproteobacteria</taxon>
        <taxon>Hyphomicrobiales</taxon>
        <taxon>Alsobacteraceae</taxon>
        <taxon>Alsobacter</taxon>
    </lineage>
</organism>
<dbReference type="CDD" id="cd12914">
    <property type="entry name" value="PDC1_DGC_like"/>
    <property type="match status" value="1"/>
</dbReference>
<feature type="transmembrane region" description="Helical" evidence="3">
    <location>
        <begin position="6"/>
        <end position="26"/>
    </location>
</feature>
<dbReference type="CDD" id="cd12915">
    <property type="entry name" value="PDC2_DGC_like"/>
    <property type="match status" value="1"/>
</dbReference>
<dbReference type="Pfam" id="PF22588">
    <property type="entry name" value="dCache_1_like"/>
    <property type="match status" value="1"/>
</dbReference>
<reference evidence="5" key="1">
    <citation type="submission" date="2024-05" db="EMBL/GenBank/DDBJ databases">
        <authorList>
            <person name="Kim S."/>
            <person name="Heo J."/>
            <person name="Choi H."/>
            <person name="Choi Y."/>
            <person name="Kwon S.-W."/>
            <person name="Kim Y."/>
        </authorList>
    </citation>
    <scope>NUCLEOTIDE SEQUENCE</scope>
    <source>
        <strain evidence="5">KACC 23698</strain>
    </source>
</reference>
<evidence type="ECO:0000259" key="4">
    <source>
        <dbReference type="PROSITE" id="PS50111"/>
    </source>
</evidence>
<gene>
    <name evidence="5" type="ORF">ABEG18_13915</name>
</gene>